<evidence type="ECO:0000313" key="1">
    <source>
        <dbReference type="EMBL" id="MBM7810017.1"/>
    </source>
</evidence>
<evidence type="ECO:0000313" key="2">
    <source>
        <dbReference type="EMBL" id="QTR04255.1"/>
    </source>
</evidence>
<dbReference type="InterPro" id="IPR023393">
    <property type="entry name" value="START-like_dom_sf"/>
</dbReference>
<evidence type="ECO:0000313" key="3">
    <source>
        <dbReference type="Proteomes" id="UP000671828"/>
    </source>
</evidence>
<dbReference type="EMBL" id="CP072788">
    <property type="protein sequence ID" value="QTR04255.1"/>
    <property type="molecule type" value="Genomic_DNA"/>
</dbReference>
<organism evidence="2 3">
    <name type="scientific">Saccharothrix algeriensis</name>
    <dbReference type="NCBI Taxonomy" id="173560"/>
    <lineage>
        <taxon>Bacteria</taxon>
        <taxon>Bacillati</taxon>
        <taxon>Actinomycetota</taxon>
        <taxon>Actinomycetes</taxon>
        <taxon>Pseudonocardiales</taxon>
        <taxon>Pseudonocardiaceae</taxon>
        <taxon>Saccharothrix</taxon>
    </lineage>
</organism>
<dbReference type="RefSeq" id="WP_204841048.1">
    <property type="nucleotide sequence ID" value="NZ_JAFBCL010000001.1"/>
</dbReference>
<gene>
    <name evidence="2" type="ORF">J7S33_04720</name>
    <name evidence="1" type="ORF">JOE68_000882</name>
</gene>
<dbReference type="AlphaFoldDB" id="A0A8T8I089"/>
<dbReference type="Proteomes" id="UP001195724">
    <property type="component" value="Unassembled WGS sequence"/>
</dbReference>
<name>A0A8T8I089_9PSEU</name>
<dbReference type="Gene3D" id="3.30.530.20">
    <property type="match status" value="1"/>
</dbReference>
<proteinExistence type="predicted"/>
<dbReference type="Proteomes" id="UP000671828">
    <property type="component" value="Chromosome"/>
</dbReference>
<sequence>MDAPDASGSIDVAAPAERVYGLISDLAGMGSLAAEYTGGRWLDPAGGPRVGARFKGANRRGGRSWSTVATVTDAGPDRFAFEVRSLGVPVSRWQYDIEPAADGCRVTESTWDRRPAWFRPVSALTTGVRDRGRQNRLNIEATLARLKRAAEAGGR</sequence>
<dbReference type="InterPro" id="IPR019587">
    <property type="entry name" value="Polyketide_cyclase/dehydratase"/>
</dbReference>
<reference evidence="1 4" key="1">
    <citation type="submission" date="2021-01" db="EMBL/GenBank/DDBJ databases">
        <title>Sequencing the genomes of 1000 actinobacteria strains.</title>
        <authorList>
            <person name="Klenk H.-P."/>
        </authorList>
    </citation>
    <scope>NUCLEOTIDE SEQUENCE [LARGE SCALE GENOMIC DNA]</scope>
    <source>
        <strain evidence="1 4">DSM 44581</strain>
    </source>
</reference>
<keyword evidence="4" id="KW-1185">Reference proteome</keyword>
<dbReference type="EMBL" id="JAFBCL010000001">
    <property type="protein sequence ID" value="MBM7810017.1"/>
    <property type="molecule type" value="Genomic_DNA"/>
</dbReference>
<evidence type="ECO:0000313" key="4">
    <source>
        <dbReference type="Proteomes" id="UP001195724"/>
    </source>
</evidence>
<reference evidence="2" key="2">
    <citation type="submission" date="2021-04" db="EMBL/GenBank/DDBJ databases">
        <title>Saccharothrix algeriensis WGS.</title>
        <authorList>
            <person name="Stuskova K."/>
            <person name="Hakalova E."/>
            <person name="Tebbal A.B."/>
            <person name="Eichmeier A."/>
        </authorList>
    </citation>
    <scope>NUCLEOTIDE SEQUENCE</scope>
    <source>
        <strain evidence="2">NRRL B-24137</strain>
    </source>
</reference>
<protein>
    <submittedName>
        <fullName evidence="2">SRPBCC family protein</fullName>
    </submittedName>
</protein>
<accession>A0A8T8I089</accession>
<dbReference type="Pfam" id="PF10604">
    <property type="entry name" value="Polyketide_cyc2"/>
    <property type="match status" value="1"/>
</dbReference>
<dbReference type="SUPFAM" id="SSF55961">
    <property type="entry name" value="Bet v1-like"/>
    <property type="match status" value="1"/>
</dbReference>
<dbReference type="CDD" id="cd07812">
    <property type="entry name" value="SRPBCC"/>
    <property type="match status" value="1"/>
</dbReference>